<evidence type="ECO:0000256" key="2">
    <source>
        <dbReference type="ARBA" id="ARBA00008816"/>
    </source>
</evidence>
<proteinExistence type="inferred from homology"/>
<keyword evidence="5 7" id="KW-0472">Membrane</keyword>
<dbReference type="GO" id="GO:0008195">
    <property type="term" value="F:phosphatidate phosphatase activity"/>
    <property type="evidence" value="ECO:0007669"/>
    <property type="project" value="TreeGrafter"/>
</dbReference>
<feature type="region of interest" description="Disordered" evidence="6">
    <location>
        <begin position="339"/>
        <end position="439"/>
    </location>
</feature>
<evidence type="ECO:0000259" key="8">
    <source>
        <dbReference type="SMART" id="SM00014"/>
    </source>
</evidence>
<dbReference type="CDD" id="cd03390">
    <property type="entry name" value="PAP2_containing_1_like"/>
    <property type="match status" value="1"/>
</dbReference>
<dbReference type="SUPFAM" id="SSF48317">
    <property type="entry name" value="Acid phosphatase/Vanadium-dependent haloperoxidase"/>
    <property type="match status" value="1"/>
</dbReference>
<dbReference type="GO" id="GO:0006644">
    <property type="term" value="P:phospholipid metabolic process"/>
    <property type="evidence" value="ECO:0007669"/>
    <property type="project" value="InterPro"/>
</dbReference>
<dbReference type="STRING" id="1073089.A0A1L9S183"/>
<dbReference type="GeneID" id="63743230"/>
<evidence type="ECO:0000256" key="1">
    <source>
        <dbReference type="ARBA" id="ARBA00004141"/>
    </source>
</evidence>
<dbReference type="InterPro" id="IPR036938">
    <property type="entry name" value="PAP2/HPO_sf"/>
</dbReference>
<comment type="subcellular location">
    <subcellularLocation>
        <location evidence="1">Membrane</location>
        <topology evidence="1">Multi-pass membrane protein</topology>
    </subcellularLocation>
</comment>
<dbReference type="GO" id="GO:0046839">
    <property type="term" value="P:phospholipid dephosphorylation"/>
    <property type="evidence" value="ECO:0007669"/>
    <property type="project" value="TreeGrafter"/>
</dbReference>
<evidence type="ECO:0000256" key="6">
    <source>
        <dbReference type="SAM" id="MobiDB-lite"/>
    </source>
</evidence>
<dbReference type="SMART" id="SM00014">
    <property type="entry name" value="acidPPc"/>
    <property type="match status" value="1"/>
</dbReference>
<dbReference type="EMBL" id="KV878209">
    <property type="protein sequence ID" value="OJJ40894.1"/>
    <property type="molecule type" value="Genomic_DNA"/>
</dbReference>
<evidence type="ECO:0000313" key="9">
    <source>
        <dbReference type="EMBL" id="OJJ40894.1"/>
    </source>
</evidence>
<dbReference type="PANTHER" id="PTHR10165">
    <property type="entry name" value="LIPID PHOSPHATE PHOSPHATASE"/>
    <property type="match status" value="1"/>
</dbReference>
<dbReference type="GO" id="GO:0016020">
    <property type="term" value="C:membrane"/>
    <property type="evidence" value="ECO:0007669"/>
    <property type="project" value="UniProtKB-SubCell"/>
</dbReference>
<evidence type="ECO:0000256" key="3">
    <source>
        <dbReference type="ARBA" id="ARBA00022692"/>
    </source>
</evidence>
<dbReference type="Pfam" id="PF01569">
    <property type="entry name" value="PAP2"/>
    <property type="match status" value="1"/>
</dbReference>
<dbReference type="Gene3D" id="1.20.144.10">
    <property type="entry name" value="Phosphatidic acid phosphatase type 2/haloperoxidase"/>
    <property type="match status" value="1"/>
</dbReference>
<dbReference type="InterPro" id="IPR043216">
    <property type="entry name" value="PAP-like"/>
</dbReference>
<keyword evidence="3 7" id="KW-0812">Transmembrane</keyword>
<sequence length="439" mass="48953">MDRIPQKLPFSKRRLRPRIVISYILDYVIIIAFIIGFSILNTIEPYHQPFSLSNISLKYPYAVHERVPMVLAVCISGAFPLVLIAVYTLFIDGLFSHKKPQDPVSGKRKIMGPYRWKDRLWEFNCGFLGLLLSQCLAFVITQALKNACGKPRPDIIDRCKPRISQDPTALTLATYDICEGDKSLLTDGFRSWPSGHSSSSFAGLFYLSLWLSGKLHIMDNRGEAWKTIIVMAPILAATLIAVSRIMDARHHPFDVITGSLLGIACGWVSYRQYFPSLSEPWKKGRAHPIRTWGSESVAPAEAVHMVPQNDSMAPLRNHEEEQMAASDLAEPSGILRNRSSRSAYVGGNPYVSNPFSRPEDDNWSSSSEDVANGYEMHGYSQTQNPALSGGQLPRYESDTSYPSRTHQTLPGVTALNTPPEAVTPHPARGRTLTDTPIHE</sequence>
<dbReference type="PANTHER" id="PTHR10165:SF158">
    <property type="entry name" value="PAP2 DOMAIN PROTEIN (AFU_ORTHOLOGUE AFUA_4G08970)"/>
    <property type="match status" value="1"/>
</dbReference>
<feature type="transmembrane region" description="Helical" evidence="7">
    <location>
        <begin position="120"/>
        <end position="144"/>
    </location>
</feature>
<evidence type="ECO:0000313" key="10">
    <source>
        <dbReference type="Proteomes" id="UP000184383"/>
    </source>
</evidence>
<dbReference type="OrthoDB" id="8907274at2759"/>
<evidence type="ECO:0000256" key="5">
    <source>
        <dbReference type="ARBA" id="ARBA00023136"/>
    </source>
</evidence>
<feature type="domain" description="Phosphatidic acid phosphatase type 2/haloperoxidase" evidence="8">
    <location>
        <begin position="125"/>
        <end position="270"/>
    </location>
</feature>
<dbReference type="AlphaFoldDB" id="A0A1L9S183"/>
<reference evidence="10" key="1">
    <citation type="journal article" date="2017" name="Genome Biol.">
        <title>Comparative genomics reveals high biological diversity and specific adaptations in the industrially and medically important fungal genus Aspergillus.</title>
        <authorList>
            <person name="de Vries R.P."/>
            <person name="Riley R."/>
            <person name="Wiebenga A."/>
            <person name="Aguilar-Osorio G."/>
            <person name="Amillis S."/>
            <person name="Uchima C.A."/>
            <person name="Anderluh G."/>
            <person name="Asadollahi M."/>
            <person name="Askin M."/>
            <person name="Barry K."/>
            <person name="Battaglia E."/>
            <person name="Bayram O."/>
            <person name="Benocci T."/>
            <person name="Braus-Stromeyer S.A."/>
            <person name="Caldana C."/>
            <person name="Canovas D."/>
            <person name="Cerqueira G.C."/>
            <person name="Chen F."/>
            <person name="Chen W."/>
            <person name="Choi C."/>
            <person name="Clum A."/>
            <person name="Dos Santos R.A."/>
            <person name="Damasio A.R."/>
            <person name="Diallinas G."/>
            <person name="Emri T."/>
            <person name="Fekete E."/>
            <person name="Flipphi M."/>
            <person name="Freyberg S."/>
            <person name="Gallo A."/>
            <person name="Gournas C."/>
            <person name="Habgood R."/>
            <person name="Hainaut M."/>
            <person name="Harispe M.L."/>
            <person name="Henrissat B."/>
            <person name="Hilden K.S."/>
            <person name="Hope R."/>
            <person name="Hossain A."/>
            <person name="Karabika E."/>
            <person name="Karaffa L."/>
            <person name="Karanyi Z."/>
            <person name="Krasevec N."/>
            <person name="Kuo A."/>
            <person name="Kusch H."/>
            <person name="LaButti K."/>
            <person name="Lagendijk E.L."/>
            <person name="Lapidus A."/>
            <person name="Levasseur A."/>
            <person name="Lindquist E."/>
            <person name="Lipzen A."/>
            <person name="Logrieco A.F."/>
            <person name="MacCabe A."/>
            <person name="Maekelae M.R."/>
            <person name="Malavazi I."/>
            <person name="Melin P."/>
            <person name="Meyer V."/>
            <person name="Mielnichuk N."/>
            <person name="Miskei M."/>
            <person name="Molnar A.P."/>
            <person name="Mule G."/>
            <person name="Ngan C.Y."/>
            <person name="Orejas M."/>
            <person name="Orosz E."/>
            <person name="Ouedraogo J.P."/>
            <person name="Overkamp K.M."/>
            <person name="Park H.-S."/>
            <person name="Perrone G."/>
            <person name="Piumi F."/>
            <person name="Punt P.J."/>
            <person name="Ram A.F."/>
            <person name="Ramon A."/>
            <person name="Rauscher S."/>
            <person name="Record E."/>
            <person name="Riano-Pachon D.M."/>
            <person name="Robert V."/>
            <person name="Roehrig J."/>
            <person name="Ruller R."/>
            <person name="Salamov A."/>
            <person name="Salih N.S."/>
            <person name="Samson R.A."/>
            <person name="Sandor E."/>
            <person name="Sanguinetti M."/>
            <person name="Schuetze T."/>
            <person name="Sepcic K."/>
            <person name="Shelest E."/>
            <person name="Sherlock G."/>
            <person name="Sophianopoulou V."/>
            <person name="Squina F.M."/>
            <person name="Sun H."/>
            <person name="Susca A."/>
            <person name="Todd R.B."/>
            <person name="Tsang A."/>
            <person name="Unkles S.E."/>
            <person name="van de Wiele N."/>
            <person name="van Rossen-Uffink D."/>
            <person name="Oliveira J.V."/>
            <person name="Vesth T.C."/>
            <person name="Visser J."/>
            <person name="Yu J.-H."/>
            <person name="Zhou M."/>
            <person name="Andersen M.R."/>
            <person name="Archer D.B."/>
            <person name="Baker S.E."/>
            <person name="Benoit I."/>
            <person name="Brakhage A.A."/>
            <person name="Braus G.H."/>
            <person name="Fischer R."/>
            <person name="Frisvad J.C."/>
            <person name="Goldman G.H."/>
            <person name="Houbraken J."/>
            <person name="Oakley B."/>
            <person name="Pocsi I."/>
            <person name="Scazzocchio C."/>
            <person name="Seiboth B."/>
            <person name="vanKuyk P.A."/>
            <person name="Wortman J."/>
            <person name="Dyer P.S."/>
            <person name="Grigoriev I.V."/>
        </authorList>
    </citation>
    <scope>NUCLEOTIDE SEQUENCE [LARGE SCALE GENOMIC DNA]</scope>
    <source>
        <strain evidence="10">DTO 134E9</strain>
    </source>
</reference>
<accession>A0A1L9S183</accession>
<protein>
    <recommendedName>
        <fullName evidence="8">Phosphatidic acid phosphatase type 2/haloperoxidase domain-containing protein</fullName>
    </recommendedName>
</protein>
<dbReference type="VEuPathDB" id="FungiDB:ASPWEDRAFT_101444"/>
<dbReference type="Proteomes" id="UP000184383">
    <property type="component" value="Unassembled WGS sequence"/>
</dbReference>
<feature type="transmembrane region" description="Helical" evidence="7">
    <location>
        <begin position="20"/>
        <end position="40"/>
    </location>
</feature>
<keyword evidence="4 7" id="KW-1133">Transmembrane helix</keyword>
<organism evidence="9 10">
    <name type="scientific">Aspergillus wentii DTO 134E9</name>
    <dbReference type="NCBI Taxonomy" id="1073089"/>
    <lineage>
        <taxon>Eukaryota</taxon>
        <taxon>Fungi</taxon>
        <taxon>Dikarya</taxon>
        <taxon>Ascomycota</taxon>
        <taxon>Pezizomycotina</taxon>
        <taxon>Eurotiomycetes</taxon>
        <taxon>Eurotiomycetidae</taxon>
        <taxon>Eurotiales</taxon>
        <taxon>Aspergillaceae</taxon>
        <taxon>Aspergillus</taxon>
        <taxon>Aspergillus subgen. Cremei</taxon>
    </lineage>
</organism>
<feature type="compositionally biased region" description="Polar residues" evidence="6">
    <location>
        <begin position="398"/>
        <end position="416"/>
    </location>
</feature>
<evidence type="ECO:0000256" key="4">
    <source>
        <dbReference type="ARBA" id="ARBA00022989"/>
    </source>
</evidence>
<gene>
    <name evidence="9" type="ORF">ASPWEDRAFT_101444</name>
</gene>
<name>A0A1L9S183_ASPWE</name>
<evidence type="ECO:0000256" key="7">
    <source>
        <dbReference type="SAM" id="Phobius"/>
    </source>
</evidence>
<keyword evidence="10" id="KW-1185">Reference proteome</keyword>
<dbReference type="RefSeq" id="XP_040694570.1">
    <property type="nucleotide sequence ID" value="XM_040827382.1"/>
</dbReference>
<comment type="similarity">
    <text evidence="2">Belongs to the PA-phosphatase related phosphoesterase family.</text>
</comment>
<feature type="transmembrane region" description="Helical" evidence="7">
    <location>
        <begin position="69"/>
        <end position="90"/>
    </location>
</feature>
<dbReference type="InterPro" id="IPR000326">
    <property type="entry name" value="PAP2/HPO"/>
</dbReference>